<evidence type="ECO:0000256" key="3">
    <source>
        <dbReference type="ARBA" id="ARBA00023274"/>
    </source>
</evidence>
<comment type="caution">
    <text evidence="6">The sequence shown here is derived from an EMBL/GenBank/DDBJ whole genome shotgun (WGS) entry which is preliminary data.</text>
</comment>
<dbReference type="InterPro" id="IPR020568">
    <property type="entry name" value="Ribosomal_Su5_D2-typ_SF"/>
</dbReference>
<protein>
    <recommendedName>
        <fullName evidence="4">Small ribosomal subunit protein uS9</fullName>
    </recommendedName>
    <alternativeName>
        <fullName evidence="5">30S ribosomal protein S9</fullName>
    </alternativeName>
</protein>
<dbReference type="PANTHER" id="PTHR21569:SF1">
    <property type="entry name" value="SMALL RIBOSOMAL SUBUNIT PROTEIN US9M"/>
    <property type="match status" value="1"/>
</dbReference>
<keyword evidence="2 6" id="KW-0689">Ribosomal protein</keyword>
<dbReference type="Gene3D" id="3.30.230.10">
    <property type="match status" value="1"/>
</dbReference>
<sequence>MAKETKTETKIKKDFISGTGRRKTAVASVFIWKEKGEILVNNTPIETYFPTEKDQIKWLKPFHLIGVSHPKSKFDIHIQVSGSGKSSQLDAVIHGISRALATMEEEYHLLLSQNGMLSRDPRMVERKKPYLHKARKAQQYSKR</sequence>
<dbReference type="GO" id="GO:0003723">
    <property type="term" value="F:RNA binding"/>
    <property type="evidence" value="ECO:0007669"/>
    <property type="project" value="TreeGrafter"/>
</dbReference>
<keyword evidence="3" id="KW-0687">Ribonucleoprotein</keyword>
<dbReference type="AlphaFoldDB" id="A0A1F4VYM0"/>
<reference evidence="6 7" key="1">
    <citation type="journal article" date="2016" name="Nat. Commun.">
        <title>Thousands of microbial genomes shed light on interconnected biogeochemical processes in an aquifer system.</title>
        <authorList>
            <person name="Anantharaman K."/>
            <person name="Brown C.T."/>
            <person name="Hug L.A."/>
            <person name="Sharon I."/>
            <person name="Castelle C.J."/>
            <person name="Probst A.J."/>
            <person name="Thomas B.C."/>
            <person name="Singh A."/>
            <person name="Wilkins M.J."/>
            <person name="Karaoz U."/>
            <person name="Brodie E.L."/>
            <person name="Williams K.H."/>
            <person name="Hubbard S.S."/>
            <person name="Banfield J.F."/>
        </authorList>
    </citation>
    <scope>NUCLEOTIDE SEQUENCE [LARGE SCALE GENOMIC DNA]</scope>
</reference>
<dbReference type="EMBL" id="MEVT01000022">
    <property type="protein sequence ID" value="OGC62261.1"/>
    <property type="molecule type" value="Genomic_DNA"/>
</dbReference>
<evidence type="ECO:0000256" key="2">
    <source>
        <dbReference type="ARBA" id="ARBA00022980"/>
    </source>
</evidence>
<proteinExistence type="inferred from homology"/>
<gene>
    <name evidence="6" type="ORF">A2264_03160</name>
</gene>
<dbReference type="NCBIfam" id="NF001099">
    <property type="entry name" value="PRK00132.1"/>
    <property type="match status" value="1"/>
</dbReference>
<evidence type="ECO:0000256" key="1">
    <source>
        <dbReference type="ARBA" id="ARBA00005251"/>
    </source>
</evidence>
<dbReference type="SUPFAM" id="SSF54211">
    <property type="entry name" value="Ribosomal protein S5 domain 2-like"/>
    <property type="match status" value="1"/>
</dbReference>
<comment type="similarity">
    <text evidence="1">Belongs to the universal ribosomal protein uS9 family.</text>
</comment>
<evidence type="ECO:0000256" key="4">
    <source>
        <dbReference type="ARBA" id="ARBA00035259"/>
    </source>
</evidence>
<accession>A0A1F4VYM0</accession>
<evidence type="ECO:0000256" key="5">
    <source>
        <dbReference type="ARBA" id="ARBA00035523"/>
    </source>
</evidence>
<evidence type="ECO:0000313" key="6">
    <source>
        <dbReference type="EMBL" id="OGC62261.1"/>
    </source>
</evidence>
<dbReference type="GO" id="GO:0005737">
    <property type="term" value="C:cytoplasm"/>
    <property type="evidence" value="ECO:0007669"/>
    <property type="project" value="UniProtKB-ARBA"/>
</dbReference>
<dbReference type="Proteomes" id="UP000176614">
    <property type="component" value="Unassembled WGS sequence"/>
</dbReference>
<dbReference type="GO" id="GO:0006412">
    <property type="term" value="P:translation"/>
    <property type="evidence" value="ECO:0007669"/>
    <property type="project" value="InterPro"/>
</dbReference>
<dbReference type="Pfam" id="PF00380">
    <property type="entry name" value="Ribosomal_S9"/>
    <property type="match status" value="1"/>
</dbReference>
<dbReference type="GO" id="GO:0003735">
    <property type="term" value="F:structural constituent of ribosome"/>
    <property type="evidence" value="ECO:0007669"/>
    <property type="project" value="InterPro"/>
</dbReference>
<dbReference type="InterPro" id="IPR014721">
    <property type="entry name" value="Ribsml_uS5_D2-typ_fold_subgr"/>
</dbReference>
<evidence type="ECO:0000313" key="7">
    <source>
        <dbReference type="Proteomes" id="UP000176614"/>
    </source>
</evidence>
<dbReference type="GO" id="GO:0015935">
    <property type="term" value="C:small ribosomal subunit"/>
    <property type="evidence" value="ECO:0007669"/>
    <property type="project" value="TreeGrafter"/>
</dbReference>
<name>A0A1F4VYM0_UNCKA</name>
<dbReference type="InterPro" id="IPR023035">
    <property type="entry name" value="Ribosomal_uS9_bac/plastid"/>
</dbReference>
<dbReference type="InterPro" id="IPR000754">
    <property type="entry name" value="Ribosomal_uS9"/>
</dbReference>
<organism evidence="6 7">
    <name type="scientific">candidate division WWE3 bacterium RIFOXYA2_FULL_46_9</name>
    <dbReference type="NCBI Taxonomy" id="1802636"/>
    <lineage>
        <taxon>Bacteria</taxon>
        <taxon>Katanobacteria</taxon>
    </lineage>
</organism>
<dbReference type="PANTHER" id="PTHR21569">
    <property type="entry name" value="RIBOSOMAL PROTEIN S9"/>
    <property type="match status" value="1"/>
</dbReference>